<protein>
    <recommendedName>
        <fullName evidence="4">F-box domain-containing protein</fullName>
    </recommendedName>
</protein>
<name>A0AAD7HY30_9AGAR</name>
<reference evidence="2" key="1">
    <citation type="submission" date="2023-03" db="EMBL/GenBank/DDBJ databases">
        <title>Massive genome expansion in bonnet fungi (Mycena s.s.) driven by repeated elements and novel gene families across ecological guilds.</title>
        <authorList>
            <consortium name="Lawrence Berkeley National Laboratory"/>
            <person name="Harder C.B."/>
            <person name="Miyauchi S."/>
            <person name="Viragh M."/>
            <person name="Kuo A."/>
            <person name="Thoen E."/>
            <person name="Andreopoulos B."/>
            <person name="Lu D."/>
            <person name="Skrede I."/>
            <person name="Drula E."/>
            <person name="Henrissat B."/>
            <person name="Morin E."/>
            <person name="Kohler A."/>
            <person name="Barry K."/>
            <person name="LaButti K."/>
            <person name="Morin E."/>
            <person name="Salamov A."/>
            <person name="Lipzen A."/>
            <person name="Mereny Z."/>
            <person name="Hegedus B."/>
            <person name="Baldrian P."/>
            <person name="Stursova M."/>
            <person name="Weitz H."/>
            <person name="Taylor A."/>
            <person name="Grigoriev I.V."/>
            <person name="Nagy L.G."/>
            <person name="Martin F."/>
            <person name="Kauserud H."/>
        </authorList>
    </citation>
    <scope>NUCLEOTIDE SEQUENCE</scope>
    <source>
        <strain evidence="2">CBHHK182m</strain>
    </source>
</reference>
<sequence length="666" mass="74320">MPLTDITSDVSLEILALLPCSTLSILTSVQKTWKELVDANEHKVYHNAAALHGFILSVNTSLEDALASLDFPVATLQIRGWKQFCQIQLAVERNWTGLGPSTMSKMPEIGDNLHYRQVIAGSGLTITASFLNGIAVSDGHDTLWALPPDYLQGPTFFSYDQGYLVFPNPIPSGGIIDVWHNTSSRDFLFDPSGAQRVGAEASVFLYGEPTVGHFVPCYSLPPPEKGRIDVTKKSVKVLYPTILAATKTHIHMWDISTGEYIRALSMKGDLDAHSMGVTGFEVSQDFVVAYDPIQLRLFSRHDGNFLYHFSKRTVFIPTEPPAVQLSPPRTTMTAGQWDGAVLMQQVLFRKRRKWACPRGEFAQVGLSDCGTTLVIVFENNRVFIIHELKRMVAESLPIEDVSFELKMAKEYGDSRTMSLAVTRDRIAIGTFRGILVLTLDRSKAGPAPTGSVRLETSSAIAPLQLAAAFINFGWQSRDSNLHIEHTKLFFNAEPSTHVDRAINRQPRKASGRIARAWLNEPIPPAPENDVLSDQFDDMPGMWPRCSQYCLHQIFHFQTSSLSPTVATRRKTRTKNPTGVSKKDRPQNQLIQVIQMTTQSFPTSAQTQTTTSPPSPRTSLPPSNNLSQRTSRRFRPSPLGTWRTVSWPPSHRPCIHRTCRPNCLRTR</sequence>
<dbReference type="AlphaFoldDB" id="A0AAD7HY30"/>
<accession>A0AAD7HY30</accession>
<organism evidence="2 3">
    <name type="scientific">Mycena metata</name>
    <dbReference type="NCBI Taxonomy" id="1033252"/>
    <lineage>
        <taxon>Eukaryota</taxon>
        <taxon>Fungi</taxon>
        <taxon>Dikarya</taxon>
        <taxon>Basidiomycota</taxon>
        <taxon>Agaricomycotina</taxon>
        <taxon>Agaricomycetes</taxon>
        <taxon>Agaricomycetidae</taxon>
        <taxon>Agaricales</taxon>
        <taxon>Marasmiineae</taxon>
        <taxon>Mycenaceae</taxon>
        <taxon>Mycena</taxon>
    </lineage>
</organism>
<feature type="region of interest" description="Disordered" evidence="1">
    <location>
        <begin position="600"/>
        <end position="650"/>
    </location>
</feature>
<dbReference type="EMBL" id="JARKIB010000162">
    <property type="protein sequence ID" value="KAJ7729919.1"/>
    <property type="molecule type" value="Genomic_DNA"/>
</dbReference>
<gene>
    <name evidence="2" type="ORF">B0H16DRAFT_1585971</name>
</gene>
<evidence type="ECO:0000256" key="1">
    <source>
        <dbReference type="SAM" id="MobiDB-lite"/>
    </source>
</evidence>
<comment type="caution">
    <text evidence="2">The sequence shown here is derived from an EMBL/GenBank/DDBJ whole genome shotgun (WGS) entry which is preliminary data.</text>
</comment>
<evidence type="ECO:0000313" key="3">
    <source>
        <dbReference type="Proteomes" id="UP001215598"/>
    </source>
</evidence>
<evidence type="ECO:0000313" key="2">
    <source>
        <dbReference type="EMBL" id="KAJ7729919.1"/>
    </source>
</evidence>
<dbReference type="Proteomes" id="UP001215598">
    <property type="component" value="Unassembled WGS sequence"/>
</dbReference>
<proteinExistence type="predicted"/>
<dbReference type="InterPro" id="IPR011047">
    <property type="entry name" value="Quinoprotein_ADH-like_sf"/>
</dbReference>
<feature type="region of interest" description="Disordered" evidence="1">
    <location>
        <begin position="564"/>
        <end position="587"/>
    </location>
</feature>
<keyword evidence="3" id="KW-1185">Reference proteome</keyword>
<dbReference type="SUPFAM" id="SSF50998">
    <property type="entry name" value="Quinoprotein alcohol dehydrogenase-like"/>
    <property type="match status" value="1"/>
</dbReference>
<evidence type="ECO:0008006" key="4">
    <source>
        <dbReference type="Google" id="ProtNLM"/>
    </source>
</evidence>
<feature type="compositionally biased region" description="Low complexity" evidence="1">
    <location>
        <begin position="600"/>
        <end position="622"/>
    </location>
</feature>